<evidence type="ECO:0000313" key="2">
    <source>
        <dbReference type="Proteomes" id="UP001055337"/>
    </source>
</evidence>
<reference evidence="1" key="1">
    <citation type="submission" date="2022-08" db="EMBL/GenBank/DDBJ databases">
        <title>Whole genome sequencing of non-tuberculosis mycobacteria type-strains.</title>
        <authorList>
            <person name="Igarashi Y."/>
            <person name="Osugi A."/>
            <person name="Mitarai S."/>
        </authorList>
    </citation>
    <scope>NUCLEOTIDE SEQUENCE</scope>
    <source>
        <strain evidence="1">JCM 16369</strain>
    </source>
</reference>
<keyword evidence="2" id="KW-1185">Reference proteome</keyword>
<sequence length="80" mass="8477">MASDSVVFPAFDPLHRVAVGSWACGQLRLGEPFHDSPVTGKALVVLDAHHGVDRGLQDRHHRGQDADLVATSLGVAIGQL</sequence>
<keyword evidence="1" id="KW-0614">Plasmid</keyword>
<protein>
    <submittedName>
        <fullName evidence="1">Uncharacterized protein</fullName>
    </submittedName>
</protein>
<geneLocation type="plasmid" evidence="1 2">
    <name>unnamed</name>
</geneLocation>
<accession>A0ABY3TYK7</accession>
<dbReference type="EMBL" id="CP092363">
    <property type="protein sequence ID" value="ULN44750.1"/>
    <property type="molecule type" value="Genomic_DNA"/>
</dbReference>
<proteinExistence type="predicted"/>
<dbReference type="Proteomes" id="UP001055337">
    <property type="component" value="Plasmid unnamed"/>
</dbReference>
<gene>
    <name evidence="1" type="ORF">MI149_30105</name>
</gene>
<organism evidence="1 2">
    <name type="scientific">Mycolicibacterium crocinum</name>
    <dbReference type="NCBI Taxonomy" id="388459"/>
    <lineage>
        <taxon>Bacteria</taxon>
        <taxon>Bacillati</taxon>
        <taxon>Actinomycetota</taxon>
        <taxon>Actinomycetes</taxon>
        <taxon>Mycobacteriales</taxon>
        <taxon>Mycobacteriaceae</taxon>
        <taxon>Mycolicibacterium</taxon>
    </lineage>
</organism>
<name>A0ABY3TYK7_9MYCO</name>
<evidence type="ECO:0000313" key="1">
    <source>
        <dbReference type="EMBL" id="ULN44750.1"/>
    </source>
</evidence>
<dbReference type="RefSeq" id="WP_240180754.1">
    <property type="nucleotide sequence ID" value="NZ_CP092363.2"/>
</dbReference>